<keyword evidence="2" id="KW-0904">Protein phosphatase</keyword>
<dbReference type="InterPro" id="IPR032675">
    <property type="entry name" value="LRR_dom_sf"/>
</dbReference>
<reference evidence="4 5" key="1">
    <citation type="journal article" date="2014" name="Genome Biol. Evol.">
        <title>The secreted proteins of Achlya hypogyna and Thraustotheca clavata identify the ancestral oomycete secretome and reveal gene acquisitions by horizontal gene transfer.</title>
        <authorList>
            <person name="Misner I."/>
            <person name="Blouin N."/>
            <person name="Leonard G."/>
            <person name="Richards T.A."/>
            <person name="Lane C.E."/>
        </authorList>
    </citation>
    <scope>NUCLEOTIDE SEQUENCE [LARGE SCALE GENOMIC DNA]</scope>
    <source>
        <strain evidence="4 5">ATCC 34112</strain>
    </source>
</reference>
<evidence type="ECO:0000259" key="3">
    <source>
        <dbReference type="PROSITE" id="PS50056"/>
    </source>
</evidence>
<feature type="domain" description="Tyrosine specific protein phosphatases" evidence="3">
    <location>
        <begin position="749"/>
        <end position="812"/>
    </location>
</feature>
<dbReference type="InterPro" id="IPR000340">
    <property type="entry name" value="Dual-sp_phosphatase_cat-dom"/>
</dbReference>
<dbReference type="InterPro" id="IPR051029">
    <property type="entry name" value="mRNA_Capping_Enz/RNA_Phosphat"/>
</dbReference>
<dbReference type="AlphaFoldDB" id="A0A1V9ZWP2"/>
<keyword evidence="1" id="KW-0378">Hydrolase</keyword>
<dbReference type="SUPFAM" id="SSF52047">
    <property type="entry name" value="RNI-like"/>
    <property type="match status" value="1"/>
</dbReference>
<evidence type="ECO:0000256" key="2">
    <source>
        <dbReference type="ARBA" id="ARBA00022912"/>
    </source>
</evidence>
<dbReference type="Gene3D" id="3.90.190.10">
    <property type="entry name" value="Protein tyrosine phosphatase superfamily"/>
    <property type="match status" value="3"/>
</dbReference>
<dbReference type="InterPro" id="IPR020422">
    <property type="entry name" value="TYR_PHOSPHATASE_DUAL_dom"/>
</dbReference>
<dbReference type="PROSITE" id="PS00383">
    <property type="entry name" value="TYR_PHOSPHATASE_1"/>
    <property type="match status" value="1"/>
</dbReference>
<dbReference type="InterPro" id="IPR000387">
    <property type="entry name" value="Tyr_Pase_dom"/>
</dbReference>
<evidence type="ECO:0000313" key="5">
    <source>
        <dbReference type="Proteomes" id="UP000243217"/>
    </source>
</evidence>
<dbReference type="OrthoDB" id="200924at2759"/>
<proteinExistence type="predicted"/>
<evidence type="ECO:0000313" key="4">
    <source>
        <dbReference type="EMBL" id="OQS02438.1"/>
    </source>
</evidence>
<dbReference type="InterPro" id="IPR029021">
    <property type="entry name" value="Prot-tyrosine_phosphatase-like"/>
</dbReference>
<name>A0A1V9ZWP2_9STRA</name>
<evidence type="ECO:0000256" key="1">
    <source>
        <dbReference type="ARBA" id="ARBA00022801"/>
    </source>
</evidence>
<dbReference type="PROSITE" id="PS50056">
    <property type="entry name" value="TYR_PHOSPHATASE_2"/>
    <property type="match status" value="2"/>
</dbReference>
<dbReference type="Proteomes" id="UP000243217">
    <property type="component" value="Unassembled WGS sequence"/>
</dbReference>
<dbReference type="SMART" id="SM00195">
    <property type="entry name" value="DSPc"/>
    <property type="match status" value="1"/>
</dbReference>
<comment type="caution">
    <text evidence="4">The sequence shown here is derived from an EMBL/GenBank/DDBJ whole genome shotgun (WGS) entry which is preliminary data.</text>
</comment>
<dbReference type="GO" id="GO:0006370">
    <property type="term" value="P:7-methylguanosine mRNA capping"/>
    <property type="evidence" value="ECO:0007669"/>
    <property type="project" value="TreeGrafter"/>
</dbReference>
<keyword evidence="5" id="KW-1185">Reference proteome</keyword>
<dbReference type="InterPro" id="IPR016130">
    <property type="entry name" value="Tyr_Pase_AS"/>
</dbReference>
<organism evidence="4 5">
    <name type="scientific">Thraustotheca clavata</name>
    <dbReference type="NCBI Taxonomy" id="74557"/>
    <lineage>
        <taxon>Eukaryota</taxon>
        <taxon>Sar</taxon>
        <taxon>Stramenopiles</taxon>
        <taxon>Oomycota</taxon>
        <taxon>Saprolegniomycetes</taxon>
        <taxon>Saprolegniales</taxon>
        <taxon>Achlyaceae</taxon>
        <taxon>Thraustotheca</taxon>
    </lineage>
</organism>
<dbReference type="Gene3D" id="3.80.10.10">
    <property type="entry name" value="Ribonuclease Inhibitor"/>
    <property type="match status" value="1"/>
</dbReference>
<accession>A0A1V9ZWP2</accession>
<dbReference type="GO" id="GO:0004721">
    <property type="term" value="F:phosphoprotein phosphatase activity"/>
    <property type="evidence" value="ECO:0007669"/>
    <property type="project" value="UniProtKB-KW"/>
</dbReference>
<dbReference type="PANTHER" id="PTHR10367">
    <property type="entry name" value="MRNA-CAPPING ENZYME"/>
    <property type="match status" value="1"/>
</dbReference>
<dbReference type="PANTHER" id="PTHR10367:SF17">
    <property type="entry name" value="MRNA-CAPPING ENZYME"/>
    <property type="match status" value="1"/>
</dbReference>
<protein>
    <recommendedName>
        <fullName evidence="3">Tyrosine specific protein phosphatases domain-containing protein</fullName>
    </recommendedName>
</protein>
<feature type="domain" description="Tyrosine specific protein phosphatases" evidence="3">
    <location>
        <begin position="976"/>
        <end position="1031"/>
    </location>
</feature>
<gene>
    <name evidence="4" type="ORF">THRCLA_05189</name>
</gene>
<sequence length="1271" mass="145202">MSKEHLINVKTQREEHLKLVFERLQSLVPVYEEAIQVLEKHVASNRTPDGVEQWFLLYLRIVDLSVEIRRGEIRHQHSEKIKYKSQTKTCHATALTNGLGIDDANALMNQLEKIYRQLKKRKPLQLDTLESNFDILDRDDIGPLDKRLFECKRSMESMRSSYYTSCSITVHGDLHVELVIMDGSQIILQKRRVCTSVEDCQCPIDAKPWKNFEIIQTISRAKKDPPKTTRVNEDEATYSLNDLKKSYGVDVDERERNSEAFQNEVLGINVIEQVPSVEPKAKRRCLPLQQAIQKECATEYSSALVQAILMAIKPQAPTNNSTTIPCHINFSAIEWGAHETSSKVKTVVNIATSANLHFAKWIMNDIKLPKEDVQALEHHLGSTPSFQTMSELSMRCLLTPPILFGDLLSQIGTLSGLEALDLSYNTLTNYGIQLETIMKQCAHLRSLNLEQCNLKGIESHLLHGLEACQDKLKTLVLADNVFHGDFLSNFFQMLSSMNLETLDLRYVSTANSSSISFHHLSRLQTLHLDYSSLLQNTSFLGSLNTSLIDENCILSHLTLQCTYPSDLNELLNHIAHYGQLEHLSLTGIRPLPSLDLVLRVGLYKCVHLDLSLDPSAFPAFRLLLSPTSVPCLQSLRIQRMKRDRSMEPPEHWDDVAKMGSVLSLPRGGNIVCARVPLDDKFSVPRGQEWTPLQLLESCLDQGLSVHLVIDLTNTFKYYNGQDEFERRNVEYVKLKVEGFADVPSEMIIQRFFKTIDCWQRDLRSCSPSKLKPVAIVHCTHGLNRTGYLIVRYLIEKMNLSVKNALDTFTKTRSPGLIKHMYVTKLFEKFNQMDQLELPVLPAWAEKKYDRSQKELAKADKFKRTEDDRDARELVQDAKFTAPKNWIDVLKCGESIDRFVPMRTPLNDSYTVAPTESWTPRNVLESQMDAGRSIEMVIDLTKNHNYYNGDEDFPAEIEYVKIDVEASSRSPNAEVVEEFIKVVDNFYSSKNGYIAIHCTLGLDYTGCLIVQYLVQRRNYSFLDAFTAFQKARSPGIIRYQFVHDLYQQYAPMDTIVYPNLPKWAYKKFFKRIHNNQAEKVVGSESNLFDLPLGWEELPKIGASMSVHTSGGQVHLIPMKTLIDNRYTQPESHSWTPHDFSSYVETNSIDAIISINAQGRYYNPFDIIPAMPYFEVLLRSKQHPNPSLIQSFYDSIAKIQKTKGYGQDVSIAIHCTNGGRAAFFILHYIMEHSSMPLDDVIEKYQKSFPPGPLATNLNRVLSRKYNKKPRDQA</sequence>
<dbReference type="GO" id="GO:0004484">
    <property type="term" value="F:mRNA guanylyltransferase activity"/>
    <property type="evidence" value="ECO:0007669"/>
    <property type="project" value="TreeGrafter"/>
</dbReference>
<dbReference type="SUPFAM" id="SSF52799">
    <property type="entry name" value="(Phosphotyrosine protein) phosphatases II"/>
    <property type="match status" value="3"/>
</dbReference>
<dbReference type="STRING" id="74557.A0A1V9ZWP2"/>
<dbReference type="FunFam" id="3.90.190.10:FF:000256">
    <property type="entry name" value="mRNA capping enzyme, C-terminal domain containing protein"/>
    <property type="match status" value="2"/>
</dbReference>
<dbReference type="EMBL" id="JNBS01001129">
    <property type="protein sequence ID" value="OQS02438.1"/>
    <property type="molecule type" value="Genomic_DNA"/>
</dbReference>
<dbReference type="Pfam" id="PF00782">
    <property type="entry name" value="DSPc"/>
    <property type="match status" value="2"/>
</dbReference>